<dbReference type="Gene3D" id="3.30.40.10">
    <property type="entry name" value="Zinc/RING finger domain, C3HC4 (zinc finger)"/>
    <property type="match status" value="1"/>
</dbReference>
<evidence type="ECO:0000256" key="2">
    <source>
        <dbReference type="ARBA" id="ARBA00022771"/>
    </source>
</evidence>
<evidence type="ECO:0000256" key="3">
    <source>
        <dbReference type="ARBA" id="ARBA00022833"/>
    </source>
</evidence>
<dbReference type="Proteomes" id="UP000005238">
    <property type="component" value="Unassembled WGS sequence"/>
</dbReference>
<keyword evidence="2 4" id="KW-0863">Zinc-finger</keyword>
<accession>H3GUY3</accession>
<reference evidence="7" key="2">
    <citation type="submission" date="2015-06" db="UniProtKB">
        <authorList>
            <consortium name="EnsemblProtists"/>
        </authorList>
    </citation>
    <scope>IDENTIFICATION</scope>
    <source>
        <strain evidence="7">Pr102</strain>
    </source>
</reference>
<feature type="region of interest" description="Disordered" evidence="5">
    <location>
        <begin position="1"/>
        <end position="32"/>
    </location>
</feature>
<sequence length="212" mass="23762">MTLPGRFLASRNSLSASNNNTVTASRTNNTRDNLLHDEDERWTSRDHFVLPHMVHFQDEFEADDNTGPAPTQPPEEIDLTLSSSEDEGGSRSAGSDVIEILEPTDAAPQPTPLRRKRRRPGAAPLLVPKRQRTMDMKSAESTNVSIHNSDVVEEFKAQLKCSICLDVLEDMTSTLCGHIFCAQCVHQAIRANGKCPLCQRRLHLKDTHRIYF</sequence>
<dbReference type="VEuPathDB" id="FungiDB:KRP22_4827"/>
<evidence type="ECO:0000256" key="1">
    <source>
        <dbReference type="ARBA" id="ARBA00022723"/>
    </source>
</evidence>
<dbReference type="EMBL" id="DS566053">
    <property type="status" value="NOT_ANNOTATED_CDS"/>
    <property type="molecule type" value="Genomic_DNA"/>
</dbReference>
<keyword evidence="1" id="KW-0479">Metal-binding</keyword>
<dbReference type="EnsemblProtists" id="Phyra81091">
    <property type="protein sequence ID" value="Phyra81091"/>
    <property type="gene ID" value="Phyra81091"/>
</dbReference>
<dbReference type="GO" id="GO:0005634">
    <property type="term" value="C:nucleus"/>
    <property type="evidence" value="ECO:0000318"/>
    <property type="project" value="GO_Central"/>
</dbReference>
<keyword evidence="3" id="KW-0862">Zinc</keyword>
<dbReference type="GO" id="GO:0006511">
    <property type="term" value="P:ubiquitin-dependent protein catabolic process"/>
    <property type="evidence" value="ECO:0000318"/>
    <property type="project" value="GO_Central"/>
</dbReference>
<dbReference type="PROSITE" id="PS00518">
    <property type="entry name" value="ZF_RING_1"/>
    <property type="match status" value="1"/>
</dbReference>
<dbReference type="GO" id="GO:0061630">
    <property type="term" value="F:ubiquitin protein ligase activity"/>
    <property type="evidence" value="ECO:0007669"/>
    <property type="project" value="InterPro"/>
</dbReference>
<dbReference type="eggNOG" id="KOG0320">
    <property type="taxonomic scope" value="Eukaryota"/>
</dbReference>
<dbReference type="GO" id="GO:0032183">
    <property type="term" value="F:SUMO binding"/>
    <property type="evidence" value="ECO:0000318"/>
    <property type="project" value="GO_Central"/>
</dbReference>
<dbReference type="InterPro" id="IPR001841">
    <property type="entry name" value="Znf_RING"/>
</dbReference>
<dbReference type="InterPro" id="IPR049627">
    <property type="entry name" value="SLX8"/>
</dbReference>
<feature type="compositionally biased region" description="Low complexity" evidence="5">
    <location>
        <begin position="8"/>
        <end position="20"/>
    </location>
</feature>
<evidence type="ECO:0000313" key="7">
    <source>
        <dbReference type="EnsemblProtists" id="Phyra81091"/>
    </source>
</evidence>
<name>H3GUY3_PHYRM</name>
<proteinExistence type="predicted"/>
<evidence type="ECO:0000259" key="6">
    <source>
        <dbReference type="PROSITE" id="PS50089"/>
    </source>
</evidence>
<dbReference type="PROSITE" id="PS50089">
    <property type="entry name" value="ZF_RING_2"/>
    <property type="match status" value="1"/>
</dbReference>
<dbReference type="OMA" id="LPHMVHF"/>
<dbReference type="InterPro" id="IPR017907">
    <property type="entry name" value="Znf_RING_CS"/>
</dbReference>
<evidence type="ECO:0000256" key="5">
    <source>
        <dbReference type="SAM" id="MobiDB-lite"/>
    </source>
</evidence>
<organism evidence="7 8">
    <name type="scientific">Phytophthora ramorum</name>
    <name type="common">Sudden oak death agent</name>
    <dbReference type="NCBI Taxonomy" id="164328"/>
    <lineage>
        <taxon>Eukaryota</taxon>
        <taxon>Sar</taxon>
        <taxon>Stramenopiles</taxon>
        <taxon>Oomycota</taxon>
        <taxon>Peronosporomycetes</taxon>
        <taxon>Peronosporales</taxon>
        <taxon>Peronosporaceae</taxon>
        <taxon>Phytophthora</taxon>
    </lineage>
</organism>
<protein>
    <recommendedName>
        <fullName evidence="6">RING-type domain-containing protein</fullName>
    </recommendedName>
</protein>
<dbReference type="GO" id="GO:0008270">
    <property type="term" value="F:zinc ion binding"/>
    <property type="evidence" value="ECO:0007669"/>
    <property type="project" value="UniProtKB-KW"/>
</dbReference>
<dbReference type="InterPro" id="IPR013083">
    <property type="entry name" value="Znf_RING/FYVE/PHD"/>
</dbReference>
<dbReference type="PANTHER" id="PTHR47094">
    <property type="entry name" value="ELFLESS, ISOFORM B"/>
    <property type="match status" value="1"/>
</dbReference>
<feature type="compositionally biased region" description="Polar residues" evidence="5">
    <location>
        <begin position="21"/>
        <end position="32"/>
    </location>
</feature>
<reference evidence="8" key="1">
    <citation type="journal article" date="2006" name="Science">
        <title>Phytophthora genome sequences uncover evolutionary origins and mechanisms of pathogenesis.</title>
        <authorList>
            <person name="Tyler B.M."/>
            <person name="Tripathy S."/>
            <person name="Zhang X."/>
            <person name="Dehal P."/>
            <person name="Jiang R.H."/>
            <person name="Aerts A."/>
            <person name="Arredondo F.D."/>
            <person name="Baxter L."/>
            <person name="Bensasson D."/>
            <person name="Beynon J.L."/>
            <person name="Chapman J."/>
            <person name="Damasceno C.M."/>
            <person name="Dorrance A.E."/>
            <person name="Dou D."/>
            <person name="Dickerman A.W."/>
            <person name="Dubchak I.L."/>
            <person name="Garbelotto M."/>
            <person name="Gijzen M."/>
            <person name="Gordon S.G."/>
            <person name="Govers F."/>
            <person name="Grunwald N.J."/>
            <person name="Huang W."/>
            <person name="Ivors K.L."/>
            <person name="Jones R.W."/>
            <person name="Kamoun S."/>
            <person name="Krampis K."/>
            <person name="Lamour K.H."/>
            <person name="Lee M.K."/>
            <person name="McDonald W.H."/>
            <person name="Medina M."/>
            <person name="Meijer H.J."/>
            <person name="Nordberg E.K."/>
            <person name="Maclean D.J."/>
            <person name="Ospina-Giraldo M.D."/>
            <person name="Morris P.F."/>
            <person name="Phuntumart V."/>
            <person name="Putnam N.H."/>
            <person name="Rash S."/>
            <person name="Rose J.K."/>
            <person name="Sakihama Y."/>
            <person name="Salamov A.A."/>
            <person name="Savidor A."/>
            <person name="Scheuring C.F."/>
            <person name="Smith B.M."/>
            <person name="Sobral B.W."/>
            <person name="Terry A."/>
            <person name="Torto-Alalibo T.A."/>
            <person name="Win J."/>
            <person name="Xu Z."/>
            <person name="Zhang H."/>
            <person name="Grigoriev I.V."/>
            <person name="Rokhsar D.S."/>
            <person name="Boore J.L."/>
        </authorList>
    </citation>
    <scope>NUCLEOTIDE SEQUENCE [LARGE SCALE GENOMIC DNA]</scope>
    <source>
        <strain evidence="8">Pr102</strain>
    </source>
</reference>
<dbReference type="AlphaFoldDB" id="H3GUY3"/>
<dbReference type="SMART" id="SM00184">
    <property type="entry name" value="RING"/>
    <property type="match status" value="1"/>
</dbReference>
<feature type="region of interest" description="Disordered" evidence="5">
    <location>
        <begin position="61"/>
        <end position="122"/>
    </location>
</feature>
<feature type="domain" description="RING-type" evidence="6">
    <location>
        <begin position="161"/>
        <end position="199"/>
    </location>
</feature>
<dbReference type="Pfam" id="PF13923">
    <property type="entry name" value="zf-C3HC4_2"/>
    <property type="match status" value="1"/>
</dbReference>
<dbReference type="SUPFAM" id="SSF57850">
    <property type="entry name" value="RING/U-box"/>
    <property type="match status" value="1"/>
</dbReference>
<keyword evidence="8" id="KW-1185">Reference proteome</keyword>
<evidence type="ECO:0000256" key="4">
    <source>
        <dbReference type="PROSITE-ProRule" id="PRU00175"/>
    </source>
</evidence>
<dbReference type="InParanoid" id="H3GUY3"/>
<dbReference type="VEuPathDB" id="FungiDB:KRP23_4914"/>
<dbReference type="STRING" id="164328.H3GUY3"/>
<dbReference type="PANTHER" id="PTHR47094:SF1">
    <property type="entry name" value="RING-TYPE E3 UBIQUITIN TRANSFERASE"/>
    <property type="match status" value="1"/>
</dbReference>
<evidence type="ECO:0000313" key="8">
    <source>
        <dbReference type="Proteomes" id="UP000005238"/>
    </source>
</evidence>
<dbReference type="HOGENOM" id="CLU_091533_0_0_1"/>